<dbReference type="Gene3D" id="3.40.50.2000">
    <property type="entry name" value="Glycogen Phosphorylase B"/>
    <property type="match status" value="1"/>
</dbReference>
<evidence type="ECO:0000313" key="3">
    <source>
        <dbReference type="EMBL" id="MBM2356958.1"/>
    </source>
</evidence>
<keyword evidence="1" id="KW-0808">Transferase</keyword>
<dbReference type="InterPro" id="IPR001296">
    <property type="entry name" value="Glyco_trans_1"/>
</dbReference>
<gene>
    <name evidence="3" type="ORF">JQX14_20590</name>
</gene>
<dbReference type="AlphaFoldDB" id="A0A9Q2NPA1"/>
<dbReference type="RefSeq" id="WP_231035824.1">
    <property type="nucleotide sequence ID" value="NZ_JAJNGX010000024.1"/>
</dbReference>
<dbReference type="Pfam" id="PF00534">
    <property type="entry name" value="Glycos_transf_1"/>
    <property type="match status" value="1"/>
</dbReference>
<accession>A0A9Q2NPA1</accession>
<dbReference type="GO" id="GO:0016757">
    <property type="term" value="F:glycosyltransferase activity"/>
    <property type="evidence" value="ECO:0007669"/>
    <property type="project" value="InterPro"/>
</dbReference>
<dbReference type="CDD" id="cd03809">
    <property type="entry name" value="GT4_MtfB-like"/>
    <property type="match status" value="1"/>
</dbReference>
<name>A0A9Q2NPA1_9RHOB</name>
<reference evidence="3" key="1">
    <citation type="submission" date="2021-01" db="EMBL/GenBank/DDBJ databases">
        <title>Diatom-associated Roseobacters Show Island Model of Population Structure.</title>
        <authorList>
            <person name="Qu L."/>
            <person name="Feng X."/>
            <person name="Chen Y."/>
            <person name="Li L."/>
            <person name="Wang X."/>
            <person name="Hu Z."/>
            <person name="Wang H."/>
            <person name="Luo H."/>
        </authorList>
    </citation>
    <scope>NUCLEOTIDE SEQUENCE</scope>
    <source>
        <strain evidence="3">SM26-45</strain>
    </source>
</reference>
<sequence length="477" mass="54499">MYYFDMTDILLYVEKETTVSGIQRVSFEVIRRMVKRLGAENVRLSYWDRLRREYIAIEPSFLADMEEFSPDILGAVFFGKRARAQNDAAPTLMRYRNRPLKYWFYSKVRSYHAARGHERYFAKMGSSIAEWSAFKTRKAPTRLDATGDIRREKVSEIISPGDRLIILGAIWNIDGLVPALQRLKDTKGIKIYQLVHDLIPIIATKHIAADFSGEFYHWLLSSIGYCDRFIANSQNTARDLQRFMDEVGEQRPIDVVPLAQKFDVVHSNQVKDPKKPFKSRLKSLEGIDHSVLNLTKSPFVLVVGTMESRKNLWRLAQAWQRLTHTPGLDVPKLVFAGKPGWYNDDFETLMKATGNLGGWVQFSKRPRDTELGFLYETCLFTATVSVYEGWGLPIGESLSFGKTAVVADNSSMPEVGGDLVEYCDAHSISSIYDACHKLIANPDYRRALEKRISEASLRTWDDVTTELLEAVGHELEE</sequence>
<protein>
    <submittedName>
        <fullName evidence="3">Glycosyltransferase family 4 protein</fullName>
    </submittedName>
</protein>
<evidence type="ECO:0000313" key="4">
    <source>
        <dbReference type="Proteomes" id="UP000809337"/>
    </source>
</evidence>
<dbReference type="PANTHER" id="PTHR46401:SF2">
    <property type="entry name" value="GLYCOSYLTRANSFERASE WBBK-RELATED"/>
    <property type="match status" value="1"/>
</dbReference>
<feature type="domain" description="Glycosyl transferase family 1" evidence="2">
    <location>
        <begin position="295"/>
        <end position="451"/>
    </location>
</feature>
<comment type="caution">
    <text evidence="3">The sequence shown here is derived from an EMBL/GenBank/DDBJ whole genome shotgun (WGS) entry which is preliminary data.</text>
</comment>
<proteinExistence type="predicted"/>
<dbReference type="PANTHER" id="PTHR46401">
    <property type="entry name" value="GLYCOSYLTRANSFERASE WBBK-RELATED"/>
    <property type="match status" value="1"/>
</dbReference>
<dbReference type="EMBL" id="JAFBWN010000024">
    <property type="protein sequence ID" value="MBM2356958.1"/>
    <property type="molecule type" value="Genomic_DNA"/>
</dbReference>
<evidence type="ECO:0000259" key="2">
    <source>
        <dbReference type="Pfam" id="PF00534"/>
    </source>
</evidence>
<evidence type="ECO:0000256" key="1">
    <source>
        <dbReference type="ARBA" id="ARBA00022679"/>
    </source>
</evidence>
<dbReference type="SUPFAM" id="SSF53756">
    <property type="entry name" value="UDP-Glycosyltransferase/glycogen phosphorylase"/>
    <property type="match status" value="1"/>
</dbReference>
<dbReference type="Proteomes" id="UP000809337">
    <property type="component" value="Unassembled WGS sequence"/>
</dbReference>
<organism evidence="3 4">
    <name type="scientific">Pseudosulfitobacter pseudonitzschiae</name>
    <dbReference type="NCBI Taxonomy" id="1402135"/>
    <lineage>
        <taxon>Bacteria</taxon>
        <taxon>Pseudomonadati</taxon>
        <taxon>Pseudomonadota</taxon>
        <taxon>Alphaproteobacteria</taxon>
        <taxon>Rhodobacterales</taxon>
        <taxon>Roseobacteraceae</taxon>
        <taxon>Pseudosulfitobacter</taxon>
    </lineage>
</organism>